<feature type="active site" description="Proton donor" evidence="2">
    <location>
        <position position="19"/>
    </location>
</feature>
<evidence type="ECO:0000313" key="4">
    <source>
        <dbReference type="Proteomes" id="UP000584867"/>
    </source>
</evidence>
<dbReference type="AlphaFoldDB" id="A0A7W8E902"/>
<dbReference type="InterPro" id="IPR036412">
    <property type="entry name" value="HAD-like_sf"/>
</dbReference>
<dbReference type="Pfam" id="PF06941">
    <property type="entry name" value="NT5C"/>
    <property type="match status" value="1"/>
</dbReference>
<evidence type="ECO:0000313" key="3">
    <source>
        <dbReference type="EMBL" id="MBB5063151.1"/>
    </source>
</evidence>
<dbReference type="GO" id="GO:0009223">
    <property type="term" value="P:pyrimidine deoxyribonucleotide catabolic process"/>
    <property type="evidence" value="ECO:0007669"/>
    <property type="project" value="TreeGrafter"/>
</dbReference>
<organism evidence="3 4">
    <name type="scientific">Granulicella mallensis</name>
    <dbReference type="NCBI Taxonomy" id="940614"/>
    <lineage>
        <taxon>Bacteria</taxon>
        <taxon>Pseudomonadati</taxon>
        <taxon>Acidobacteriota</taxon>
        <taxon>Terriglobia</taxon>
        <taxon>Terriglobales</taxon>
        <taxon>Acidobacteriaceae</taxon>
        <taxon>Granulicella</taxon>
    </lineage>
</organism>
<protein>
    <submittedName>
        <fullName evidence="3">5'(3')-deoxyribonucleotidase</fullName>
    </submittedName>
</protein>
<dbReference type="Proteomes" id="UP000584867">
    <property type="component" value="Unassembled WGS sequence"/>
</dbReference>
<dbReference type="PANTHER" id="PTHR16504:SF4">
    <property type="entry name" value="5'(3')-DEOXYRIBONUCLEOTIDASE"/>
    <property type="match status" value="1"/>
</dbReference>
<comment type="caution">
    <text evidence="3">The sequence shown here is derived from an EMBL/GenBank/DDBJ whole genome shotgun (WGS) entry which is preliminary data.</text>
</comment>
<dbReference type="Gene3D" id="3.40.50.1000">
    <property type="entry name" value="HAD superfamily/HAD-like"/>
    <property type="match status" value="1"/>
</dbReference>
<evidence type="ECO:0000256" key="2">
    <source>
        <dbReference type="PIRSR" id="PIRSR610708-1"/>
    </source>
</evidence>
<evidence type="ECO:0000256" key="1">
    <source>
        <dbReference type="ARBA" id="ARBA00009589"/>
    </source>
</evidence>
<comment type="similarity">
    <text evidence="1">Belongs to the 5'(3')-deoxyribonucleotidase family.</text>
</comment>
<dbReference type="EMBL" id="JACHIO010000005">
    <property type="protein sequence ID" value="MBB5063151.1"/>
    <property type="molecule type" value="Genomic_DNA"/>
</dbReference>
<name>A0A7W8E902_9BACT</name>
<dbReference type="Gene3D" id="1.10.40.40">
    <property type="entry name" value="Deoxyribonucleotidase, domain 2"/>
    <property type="match status" value="1"/>
</dbReference>
<dbReference type="RefSeq" id="WP_184254081.1">
    <property type="nucleotide sequence ID" value="NZ_JACHIO010000005.1"/>
</dbReference>
<reference evidence="3 4" key="1">
    <citation type="submission" date="2020-08" db="EMBL/GenBank/DDBJ databases">
        <title>Genomic Encyclopedia of Type Strains, Phase IV (KMG-V): Genome sequencing to study the core and pangenomes of soil and plant-associated prokaryotes.</title>
        <authorList>
            <person name="Whitman W."/>
        </authorList>
    </citation>
    <scope>NUCLEOTIDE SEQUENCE [LARGE SCALE GENOMIC DNA]</scope>
    <source>
        <strain evidence="3 4">X5P3</strain>
    </source>
</reference>
<dbReference type="InterPro" id="IPR023214">
    <property type="entry name" value="HAD_sf"/>
</dbReference>
<feature type="active site" description="Nucleophile" evidence="2">
    <location>
        <position position="17"/>
    </location>
</feature>
<dbReference type="GO" id="GO:0008253">
    <property type="term" value="F:5'-nucleotidase activity"/>
    <property type="evidence" value="ECO:0007669"/>
    <property type="project" value="InterPro"/>
</dbReference>
<dbReference type="SUPFAM" id="SSF56784">
    <property type="entry name" value="HAD-like"/>
    <property type="match status" value="1"/>
</dbReference>
<dbReference type="SFLD" id="SFLDG01146">
    <property type="entry name" value="C1.2.2"/>
    <property type="match status" value="1"/>
</dbReference>
<dbReference type="SFLD" id="SFLDS00003">
    <property type="entry name" value="Haloacid_Dehalogenase"/>
    <property type="match status" value="1"/>
</dbReference>
<accession>A0A7W8E902</accession>
<proteinExistence type="inferred from homology"/>
<sequence length="185" mass="21481">MTSPQSQGSERKIICVDMDEVIADALGEHLLRYNRDFNEKLTPADLHGCWLWDYVPAERLKALDQYMRTDDFFGVLDVMPHAQRVLERLQKHYDIFIATAAMEVPTSFNAKFRWLAQHFPFIPTSHIVFCGNKSILRADYLIDDNPRQLRLFHGEGILFSSPANAFVTGFRRVNNWLDVEKMFLG</sequence>
<dbReference type="SFLD" id="SFLDG01126">
    <property type="entry name" value="C1.2:_Nucleotidase_Like"/>
    <property type="match status" value="1"/>
</dbReference>
<dbReference type="InterPro" id="IPR010708">
    <property type="entry name" value="5'(3')-deoxyribonucleotidase"/>
</dbReference>
<dbReference type="PANTHER" id="PTHR16504">
    <property type="entry name" value="5'(3')-DEOXYRIBONUCLEOTIDASE"/>
    <property type="match status" value="1"/>
</dbReference>
<gene>
    <name evidence="3" type="ORF">HDF15_001491</name>
</gene>